<proteinExistence type="predicted"/>
<feature type="compositionally biased region" description="Basic and acidic residues" evidence="1">
    <location>
        <begin position="84"/>
        <end position="98"/>
    </location>
</feature>
<organism evidence="2 3">
    <name type="scientific">Brassica cretica</name>
    <name type="common">Mustard</name>
    <dbReference type="NCBI Taxonomy" id="69181"/>
    <lineage>
        <taxon>Eukaryota</taxon>
        <taxon>Viridiplantae</taxon>
        <taxon>Streptophyta</taxon>
        <taxon>Embryophyta</taxon>
        <taxon>Tracheophyta</taxon>
        <taxon>Spermatophyta</taxon>
        <taxon>Magnoliopsida</taxon>
        <taxon>eudicotyledons</taxon>
        <taxon>Gunneridae</taxon>
        <taxon>Pentapetalae</taxon>
        <taxon>rosids</taxon>
        <taxon>malvids</taxon>
        <taxon>Brassicales</taxon>
        <taxon>Brassicaceae</taxon>
        <taxon>Brassiceae</taxon>
        <taxon>Brassica</taxon>
    </lineage>
</organism>
<evidence type="ECO:0000313" key="2">
    <source>
        <dbReference type="EMBL" id="KAF3560289.1"/>
    </source>
</evidence>
<reference evidence="2" key="1">
    <citation type="submission" date="2019-12" db="EMBL/GenBank/DDBJ databases">
        <title>Genome sequencing and annotation of Brassica cretica.</title>
        <authorList>
            <person name="Studholme D.J."/>
            <person name="Sarris P."/>
        </authorList>
    </citation>
    <scope>NUCLEOTIDE SEQUENCE</scope>
    <source>
        <strain evidence="2">PFS-109/04</strain>
        <tissue evidence="2">Leaf</tissue>
    </source>
</reference>
<dbReference type="EMBL" id="QGKX02000996">
    <property type="protein sequence ID" value="KAF3560289.1"/>
    <property type="molecule type" value="Genomic_DNA"/>
</dbReference>
<accession>A0A8S9R9K6</accession>
<comment type="caution">
    <text evidence="2">The sequence shown here is derived from an EMBL/GenBank/DDBJ whole genome shotgun (WGS) entry which is preliminary data.</text>
</comment>
<dbReference type="AlphaFoldDB" id="A0A8S9R9K6"/>
<dbReference type="Proteomes" id="UP000712600">
    <property type="component" value="Unassembled WGS sequence"/>
</dbReference>
<gene>
    <name evidence="2" type="ORF">F2Q69_00014104</name>
</gene>
<name>A0A8S9R9K6_BRACR</name>
<protein>
    <submittedName>
        <fullName evidence="2">Uncharacterized protein</fullName>
    </submittedName>
</protein>
<evidence type="ECO:0000256" key="1">
    <source>
        <dbReference type="SAM" id="MobiDB-lite"/>
    </source>
</evidence>
<feature type="region of interest" description="Disordered" evidence="1">
    <location>
        <begin position="77"/>
        <end position="98"/>
    </location>
</feature>
<evidence type="ECO:0000313" key="3">
    <source>
        <dbReference type="Proteomes" id="UP000712600"/>
    </source>
</evidence>
<sequence>MANQQLQFSELKIGRSIKFVSSKEESRWVSIWSFLMDRHLDLCSLFIHLFVFYYNQHLISPSRPFTLETVAFGHGEFSNPLENQDEHEQEAIRQRKMQ</sequence>